<reference evidence="1 2" key="2">
    <citation type="journal article" date="2017" name="Front. Plant Sci.">
        <title>Gene Classification and Mining of Molecular Markers Useful in Red Clover (Trifolium pratense) Breeding.</title>
        <authorList>
            <person name="Istvanek J."/>
            <person name="Dluhosova J."/>
            <person name="Dluhos P."/>
            <person name="Patkova L."/>
            <person name="Nedelnik J."/>
            <person name="Repkova J."/>
        </authorList>
    </citation>
    <scope>NUCLEOTIDE SEQUENCE [LARGE SCALE GENOMIC DNA]</scope>
    <source>
        <strain evidence="2">cv. Tatra</strain>
        <tissue evidence="1">Young leaves</tissue>
    </source>
</reference>
<dbReference type="AlphaFoldDB" id="A0A2K3KCE6"/>
<sequence length="54" mass="6032">MSSLAILRSSIPKNAIVIRDSEITIANPNFSSILKSPTISEVLFSFWVQFLAMF</sequence>
<comment type="caution">
    <text evidence="1">The sequence shown here is derived from an EMBL/GenBank/DDBJ whole genome shotgun (WGS) entry which is preliminary data.</text>
</comment>
<evidence type="ECO:0000313" key="2">
    <source>
        <dbReference type="Proteomes" id="UP000236291"/>
    </source>
</evidence>
<gene>
    <name evidence="1" type="ORF">L195_g061894</name>
</gene>
<reference evidence="1 2" key="1">
    <citation type="journal article" date="2014" name="Am. J. Bot.">
        <title>Genome assembly and annotation for red clover (Trifolium pratense; Fabaceae).</title>
        <authorList>
            <person name="Istvanek J."/>
            <person name="Jaros M."/>
            <person name="Krenek A."/>
            <person name="Repkova J."/>
        </authorList>
    </citation>
    <scope>NUCLEOTIDE SEQUENCE [LARGE SCALE GENOMIC DNA]</scope>
    <source>
        <strain evidence="2">cv. Tatra</strain>
        <tissue evidence="1">Young leaves</tissue>
    </source>
</reference>
<proteinExistence type="predicted"/>
<dbReference type="Proteomes" id="UP000236291">
    <property type="component" value="Unassembled WGS sequence"/>
</dbReference>
<organism evidence="1 2">
    <name type="scientific">Trifolium pratense</name>
    <name type="common">Red clover</name>
    <dbReference type="NCBI Taxonomy" id="57577"/>
    <lineage>
        <taxon>Eukaryota</taxon>
        <taxon>Viridiplantae</taxon>
        <taxon>Streptophyta</taxon>
        <taxon>Embryophyta</taxon>
        <taxon>Tracheophyta</taxon>
        <taxon>Spermatophyta</taxon>
        <taxon>Magnoliopsida</taxon>
        <taxon>eudicotyledons</taxon>
        <taxon>Gunneridae</taxon>
        <taxon>Pentapetalae</taxon>
        <taxon>rosids</taxon>
        <taxon>fabids</taxon>
        <taxon>Fabales</taxon>
        <taxon>Fabaceae</taxon>
        <taxon>Papilionoideae</taxon>
        <taxon>50 kb inversion clade</taxon>
        <taxon>NPAAA clade</taxon>
        <taxon>Hologalegina</taxon>
        <taxon>IRL clade</taxon>
        <taxon>Trifolieae</taxon>
        <taxon>Trifolium</taxon>
    </lineage>
</organism>
<accession>A0A2K3KCE6</accession>
<dbReference type="EMBL" id="ASHM01160712">
    <property type="protein sequence ID" value="PNX63985.1"/>
    <property type="molecule type" value="Genomic_DNA"/>
</dbReference>
<name>A0A2K3KCE6_TRIPR</name>
<evidence type="ECO:0000313" key="1">
    <source>
        <dbReference type="EMBL" id="PNX63985.1"/>
    </source>
</evidence>
<protein>
    <submittedName>
        <fullName evidence="1">Uncharacterized protein</fullName>
    </submittedName>
</protein>